<dbReference type="Pfam" id="PF23399">
    <property type="entry name" value="LTI65_PGEED"/>
    <property type="match status" value="1"/>
</dbReference>
<evidence type="ECO:0000313" key="4">
    <source>
        <dbReference type="EMBL" id="CAA0841834.1"/>
    </source>
</evidence>
<evidence type="ECO:0000256" key="1">
    <source>
        <dbReference type="SAM" id="MobiDB-lite"/>
    </source>
</evidence>
<dbReference type="InterPro" id="IPR057059">
    <property type="entry name" value="LTI65/LTI78_PGEED"/>
</dbReference>
<dbReference type="GO" id="GO:0009737">
    <property type="term" value="P:response to abscisic acid"/>
    <property type="evidence" value="ECO:0007669"/>
    <property type="project" value="InterPro"/>
</dbReference>
<feature type="compositionally biased region" description="Acidic residues" evidence="1">
    <location>
        <begin position="91"/>
        <end position="101"/>
    </location>
</feature>
<feature type="domain" description="LTI65/LTI78 N-terminal" evidence="3">
    <location>
        <begin position="44"/>
        <end position="112"/>
    </location>
</feature>
<dbReference type="OrthoDB" id="670168at2759"/>
<reference evidence="4" key="1">
    <citation type="submission" date="2019-12" db="EMBL/GenBank/DDBJ databases">
        <authorList>
            <person name="Scholes J."/>
        </authorList>
    </citation>
    <scope>NUCLEOTIDE SEQUENCE</scope>
</reference>
<comment type="caution">
    <text evidence="4">The sequence shown here is derived from an EMBL/GenBank/DDBJ whole genome shotgun (WGS) entry which is preliminary data.</text>
</comment>
<feature type="compositionally biased region" description="Basic residues" evidence="1">
    <location>
        <begin position="55"/>
        <end position="65"/>
    </location>
</feature>
<name>A0A9N7P1Z9_STRHE</name>
<evidence type="ECO:0000313" key="5">
    <source>
        <dbReference type="Proteomes" id="UP001153555"/>
    </source>
</evidence>
<protein>
    <submittedName>
        <fullName evidence="4">Uncharacterized protein</fullName>
    </submittedName>
</protein>
<dbReference type="Pfam" id="PF23403">
    <property type="entry name" value="LTI65_LTI78_N"/>
    <property type="match status" value="1"/>
</dbReference>
<sequence>MPTAQTSPAFEQMLRVDEACWSPTTSPTSGMNHTHQEESSSPSQNRKSVLAKVKERAKKLKHSLSGRKNINENDLNDESTTPHSGLALDDHNDDDPTDDPEYLGAPMYESEAAPEGLKENARQHPRAVPVVSESHRTPIRTKPSETSLKEKENETNVTEAVPQKSAQPHNIITSKISGLVVSRETPNRETVRISNRDKSGKLSPVKEYSMNKVEPMEDERALSQALAEAIRPKKINNNTSVVGKVKEAVNSFFWNEETSNSVARPVGPKLYNCDASAAPRYQFSSNAHAVAEEENHGKILQTN</sequence>
<dbReference type="InterPro" id="IPR056605">
    <property type="entry name" value="LTI65_LTI78_N"/>
</dbReference>
<gene>
    <name evidence="4" type="ORF">SHERM_07709</name>
</gene>
<accession>A0A9N7P1Z9</accession>
<evidence type="ECO:0000259" key="2">
    <source>
        <dbReference type="Pfam" id="PF23399"/>
    </source>
</evidence>
<dbReference type="AlphaFoldDB" id="A0A9N7P1Z9"/>
<feature type="region of interest" description="Disordered" evidence="1">
    <location>
        <begin position="1"/>
        <end position="170"/>
    </location>
</feature>
<organism evidence="4 5">
    <name type="scientific">Striga hermonthica</name>
    <name type="common">Purple witchweed</name>
    <name type="synonym">Buchnera hermonthica</name>
    <dbReference type="NCBI Taxonomy" id="68872"/>
    <lineage>
        <taxon>Eukaryota</taxon>
        <taxon>Viridiplantae</taxon>
        <taxon>Streptophyta</taxon>
        <taxon>Embryophyta</taxon>
        <taxon>Tracheophyta</taxon>
        <taxon>Spermatophyta</taxon>
        <taxon>Magnoliopsida</taxon>
        <taxon>eudicotyledons</taxon>
        <taxon>Gunneridae</taxon>
        <taxon>Pentapetalae</taxon>
        <taxon>asterids</taxon>
        <taxon>lamiids</taxon>
        <taxon>Lamiales</taxon>
        <taxon>Orobanchaceae</taxon>
        <taxon>Buchnereae</taxon>
        <taxon>Striga</taxon>
    </lineage>
</organism>
<dbReference type="PANTHER" id="PTHR33836:SF7">
    <property type="entry name" value="LOW-TEMPERATURE-INDUCED PROTEIN"/>
    <property type="match status" value="1"/>
</dbReference>
<feature type="compositionally biased region" description="Polar residues" evidence="1">
    <location>
        <begin position="22"/>
        <end position="47"/>
    </location>
</feature>
<evidence type="ECO:0000259" key="3">
    <source>
        <dbReference type="Pfam" id="PF23403"/>
    </source>
</evidence>
<dbReference type="InterPro" id="IPR037491">
    <property type="entry name" value="LTI78/LTI65"/>
</dbReference>
<dbReference type="PANTHER" id="PTHR33836">
    <property type="entry name" value="LOW-TEMPERATURE-INDUCED 65 KDA PROTEIN-RELATED"/>
    <property type="match status" value="1"/>
</dbReference>
<proteinExistence type="predicted"/>
<dbReference type="EMBL" id="CACSLK010034598">
    <property type="protein sequence ID" value="CAA0841834.1"/>
    <property type="molecule type" value="Genomic_DNA"/>
</dbReference>
<feature type="domain" description="LTI65/LTI78 PGEED repeat" evidence="2">
    <location>
        <begin position="204"/>
        <end position="230"/>
    </location>
</feature>
<keyword evidence="5" id="KW-1185">Reference proteome</keyword>
<dbReference type="Proteomes" id="UP001153555">
    <property type="component" value="Unassembled WGS sequence"/>
</dbReference>